<keyword evidence="8" id="KW-0418">Kinase</keyword>
<comment type="caution">
    <text evidence="20">The sequence shown here is derived from an EMBL/GenBank/DDBJ whole genome shotgun (WGS) entry which is preliminary data.</text>
</comment>
<dbReference type="CDD" id="cd12912">
    <property type="entry name" value="PDC2_MCP_like"/>
    <property type="match status" value="1"/>
</dbReference>
<dbReference type="Pfam" id="PF13426">
    <property type="entry name" value="PAS_9"/>
    <property type="match status" value="1"/>
</dbReference>
<evidence type="ECO:0000256" key="13">
    <source>
        <dbReference type="ARBA" id="ARBA00023224"/>
    </source>
</evidence>
<dbReference type="GO" id="GO:0005886">
    <property type="term" value="C:plasma membrane"/>
    <property type="evidence" value="ECO:0007669"/>
    <property type="project" value="UniProtKB-SubCell"/>
</dbReference>
<keyword evidence="12 16" id="KW-0472">Membrane</keyword>
<evidence type="ECO:0000256" key="15">
    <source>
        <dbReference type="PROSITE-ProRule" id="PRU00284"/>
    </source>
</evidence>
<evidence type="ECO:0000256" key="2">
    <source>
        <dbReference type="ARBA" id="ARBA00022475"/>
    </source>
</evidence>
<evidence type="ECO:0000256" key="9">
    <source>
        <dbReference type="ARBA" id="ARBA00022840"/>
    </source>
</evidence>
<dbReference type="PROSITE" id="PS50113">
    <property type="entry name" value="PAC"/>
    <property type="match status" value="1"/>
</dbReference>
<dbReference type="InterPro" id="IPR033479">
    <property type="entry name" value="dCache_1"/>
</dbReference>
<keyword evidence="4" id="KW-0597">Phosphoprotein</keyword>
<dbReference type="EMBL" id="BLVO01000004">
    <property type="protein sequence ID" value="GFM32052.1"/>
    <property type="molecule type" value="Genomic_DNA"/>
</dbReference>
<dbReference type="PROSITE" id="PS50111">
    <property type="entry name" value="CHEMOTAXIS_TRANSDUC_2"/>
    <property type="match status" value="1"/>
</dbReference>
<evidence type="ECO:0000259" key="19">
    <source>
        <dbReference type="PROSITE" id="PS50885"/>
    </source>
</evidence>
<dbReference type="SUPFAM" id="SSF55785">
    <property type="entry name" value="PYP-like sensor domain (PAS domain)"/>
    <property type="match status" value="1"/>
</dbReference>
<dbReference type="CDD" id="cd11386">
    <property type="entry name" value="MCP_signal"/>
    <property type="match status" value="1"/>
</dbReference>
<dbReference type="Gene3D" id="1.10.287.950">
    <property type="entry name" value="Methyl-accepting chemotaxis protein"/>
    <property type="match status" value="1"/>
</dbReference>
<dbReference type="InterPro" id="IPR000700">
    <property type="entry name" value="PAS-assoc_C"/>
</dbReference>
<evidence type="ECO:0000256" key="14">
    <source>
        <dbReference type="ARBA" id="ARBA00029447"/>
    </source>
</evidence>
<feature type="transmembrane region" description="Helical" evidence="16">
    <location>
        <begin position="265"/>
        <end position="285"/>
    </location>
</feature>
<dbReference type="RefSeq" id="WP_373869319.1">
    <property type="nucleotide sequence ID" value="NZ_BLVO01000004.1"/>
</dbReference>
<dbReference type="SUPFAM" id="SSF158472">
    <property type="entry name" value="HAMP domain-like"/>
    <property type="match status" value="1"/>
</dbReference>
<evidence type="ECO:0000256" key="12">
    <source>
        <dbReference type="ARBA" id="ARBA00023136"/>
    </source>
</evidence>
<keyword evidence="6 16" id="KW-0812">Transmembrane</keyword>
<feature type="domain" description="HAMP" evidence="19">
    <location>
        <begin position="287"/>
        <end position="339"/>
    </location>
</feature>
<evidence type="ECO:0000256" key="1">
    <source>
        <dbReference type="ARBA" id="ARBA00004651"/>
    </source>
</evidence>
<evidence type="ECO:0000256" key="11">
    <source>
        <dbReference type="ARBA" id="ARBA00023012"/>
    </source>
</evidence>
<evidence type="ECO:0000259" key="18">
    <source>
        <dbReference type="PROSITE" id="PS50113"/>
    </source>
</evidence>
<name>A0A7J0BFT2_9BACT</name>
<keyword evidence="2" id="KW-1003">Cell membrane</keyword>
<keyword evidence="3" id="KW-0145">Chemotaxis</keyword>
<comment type="similarity">
    <text evidence="14">Belongs to the methyl-accepting chemotaxis (MCP) protein family.</text>
</comment>
<evidence type="ECO:0000256" key="6">
    <source>
        <dbReference type="ARBA" id="ARBA00022692"/>
    </source>
</evidence>
<dbReference type="GO" id="GO:0005524">
    <property type="term" value="F:ATP binding"/>
    <property type="evidence" value="ECO:0007669"/>
    <property type="project" value="UniProtKB-KW"/>
</dbReference>
<evidence type="ECO:0000256" key="10">
    <source>
        <dbReference type="ARBA" id="ARBA00022989"/>
    </source>
</evidence>
<evidence type="ECO:0000256" key="16">
    <source>
        <dbReference type="SAM" id="Phobius"/>
    </source>
</evidence>
<dbReference type="Pfam" id="PF00015">
    <property type="entry name" value="MCPsignal"/>
    <property type="match status" value="1"/>
</dbReference>
<dbReference type="Gene3D" id="3.30.450.20">
    <property type="entry name" value="PAS domain"/>
    <property type="match status" value="3"/>
</dbReference>
<dbReference type="SUPFAM" id="SSF103190">
    <property type="entry name" value="Sensory domain-like"/>
    <property type="match status" value="1"/>
</dbReference>
<dbReference type="InterPro" id="IPR035965">
    <property type="entry name" value="PAS-like_dom_sf"/>
</dbReference>
<evidence type="ECO:0000256" key="7">
    <source>
        <dbReference type="ARBA" id="ARBA00022741"/>
    </source>
</evidence>
<evidence type="ECO:0000256" key="5">
    <source>
        <dbReference type="ARBA" id="ARBA00022679"/>
    </source>
</evidence>
<accession>A0A7J0BFT2</accession>
<keyword evidence="7" id="KW-0547">Nucleotide-binding</keyword>
<dbReference type="GO" id="GO:0000160">
    <property type="term" value="P:phosphorelay signal transduction system"/>
    <property type="evidence" value="ECO:0007669"/>
    <property type="project" value="UniProtKB-KW"/>
</dbReference>
<keyword evidence="10 16" id="KW-1133">Transmembrane helix</keyword>
<evidence type="ECO:0000313" key="21">
    <source>
        <dbReference type="Proteomes" id="UP000503840"/>
    </source>
</evidence>
<evidence type="ECO:0000259" key="17">
    <source>
        <dbReference type="PROSITE" id="PS50111"/>
    </source>
</evidence>
<dbReference type="SMART" id="SM00283">
    <property type="entry name" value="MA"/>
    <property type="match status" value="1"/>
</dbReference>
<keyword evidence="9" id="KW-0067">ATP-binding</keyword>
<dbReference type="GO" id="GO:0006935">
    <property type="term" value="P:chemotaxis"/>
    <property type="evidence" value="ECO:0007669"/>
    <property type="project" value="UniProtKB-KW"/>
</dbReference>
<dbReference type="InterPro" id="IPR029151">
    <property type="entry name" value="Sensor-like_sf"/>
</dbReference>
<protein>
    <submittedName>
        <fullName evidence="20">Methyl-accepting chemotaxis protein</fullName>
    </submittedName>
</protein>
<feature type="domain" description="PAC" evidence="18">
    <location>
        <begin position="410"/>
        <end position="462"/>
    </location>
</feature>
<reference evidence="20 21" key="1">
    <citation type="submission" date="2020-05" db="EMBL/GenBank/DDBJ databases">
        <title>Draft genome sequence of Desulfovibrio sp. strain HN2T.</title>
        <authorList>
            <person name="Ueno A."/>
            <person name="Tamazawa S."/>
            <person name="Tamamura S."/>
            <person name="Murakami T."/>
            <person name="Kiyama T."/>
            <person name="Inomata H."/>
            <person name="Amano Y."/>
            <person name="Miyakawa K."/>
            <person name="Tamaki H."/>
            <person name="Naganuma T."/>
            <person name="Kaneko K."/>
        </authorList>
    </citation>
    <scope>NUCLEOTIDE SEQUENCE [LARGE SCALE GENOMIC DNA]</scope>
    <source>
        <strain evidence="20 21">HN2</strain>
    </source>
</reference>
<sequence length="750" mass="80993">MVTLSIWVISSDTYNTVLTSQQETMKRQVSSVEDAVEDYIDDVKTIAQLIATEPSSLTALRGNAQAASVHINHFLQNNPDYWAAFVFDANGKIVAGSNANGTNLAGEDRNTRDYVHSVLSEKQVVISQDILMSQSGSAYIFAVAAPVRDEYGNVIGGVGIFPFWHKFTERYLDNSRIGEEGYGYMLDAKGRVIAHAIDKKLMLKDMRGYDFINTILTEGSGATQYEWEGRAKRMSFKTIPATGWIVIMSAYEDDLAALAIKQRNYLAIGGVAVAILLIALVALMLRRAVIIPVNRMLTFAGRITDGDFKAELEGEYKYELALLADKLGVMVADLKHKLGFSQGVLNGLNVPCGIVGPDFRMVWVNKHLCTLLEKPEALEKYAGIKSGEMYWNDPGKDTLSNRAIRENSALQQEAVWVGPSGTTKHIKVDTTPFHDMDGTMLGSVSIWTDLTEIRIQQEKIRQQNERIAHAAIQANQISHQLSSAAERLAAQINEANTGSGVQLERAGSTATAMEEMNATIFEVARNAGSAAKDASTAKDNAQNGADIVSKVIEAISAIHTKAEGLRISMEKLGTQAESIGDVMNVISDIADQTNLLALNAAIEAARAGDAGRGFAVVADEVRKLAEKTMRATLEVGEAISVMQNVAASNVHATGEAAQAVSSSTELAQTSGETLREIVTLIETVADQVSSIATAADQQSAASDEINRSMDEINRISEATAGLMTQSLEAVQGVSKMASELNRVIAEMSSE</sequence>
<keyword evidence="21" id="KW-1185">Reference proteome</keyword>
<proteinExistence type="inferred from homology"/>
<keyword evidence="11" id="KW-0902">Two-component regulatory system</keyword>
<dbReference type="Proteomes" id="UP000503840">
    <property type="component" value="Unassembled WGS sequence"/>
</dbReference>
<dbReference type="PANTHER" id="PTHR32089:SF112">
    <property type="entry name" value="LYSOZYME-LIKE PROTEIN-RELATED"/>
    <property type="match status" value="1"/>
</dbReference>
<evidence type="ECO:0000313" key="20">
    <source>
        <dbReference type="EMBL" id="GFM32052.1"/>
    </source>
</evidence>
<keyword evidence="5" id="KW-0808">Transferase</keyword>
<dbReference type="Pfam" id="PF02743">
    <property type="entry name" value="dCache_1"/>
    <property type="match status" value="1"/>
</dbReference>
<dbReference type="SUPFAM" id="SSF58104">
    <property type="entry name" value="Methyl-accepting chemotaxis protein (MCP) signaling domain"/>
    <property type="match status" value="1"/>
</dbReference>
<feature type="domain" description="Methyl-accepting transducer" evidence="17">
    <location>
        <begin position="477"/>
        <end position="713"/>
    </location>
</feature>
<dbReference type="InterPro" id="IPR003660">
    <property type="entry name" value="HAMP_dom"/>
</dbReference>
<evidence type="ECO:0000256" key="3">
    <source>
        <dbReference type="ARBA" id="ARBA00022500"/>
    </source>
</evidence>
<dbReference type="InterPro" id="IPR004089">
    <property type="entry name" value="MCPsignal_dom"/>
</dbReference>
<evidence type="ECO:0000256" key="8">
    <source>
        <dbReference type="ARBA" id="ARBA00022777"/>
    </source>
</evidence>
<dbReference type="PANTHER" id="PTHR32089">
    <property type="entry name" value="METHYL-ACCEPTING CHEMOTAXIS PROTEIN MCPB"/>
    <property type="match status" value="1"/>
</dbReference>
<organism evidence="20 21">
    <name type="scientific">Desulfovibrio subterraneus</name>
    <dbReference type="NCBI Taxonomy" id="2718620"/>
    <lineage>
        <taxon>Bacteria</taxon>
        <taxon>Pseudomonadati</taxon>
        <taxon>Thermodesulfobacteriota</taxon>
        <taxon>Desulfovibrionia</taxon>
        <taxon>Desulfovibrionales</taxon>
        <taxon>Desulfovibrionaceae</taxon>
        <taxon>Desulfovibrio</taxon>
    </lineage>
</organism>
<comment type="subcellular location">
    <subcellularLocation>
        <location evidence="1">Cell membrane</location>
        <topology evidence="1">Multi-pass membrane protein</topology>
    </subcellularLocation>
</comment>
<dbReference type="GO" id="GO:0016301">
    <property type="term" value="F:kinase activity"/>
    <property type="evidence" value="ECO:0007669"/>
    <property type="project" value="UniProtKB-KW"/>
</dbReference>
<dbReference type="Gene3D" id="6.10.340.10">
    <property type="match status" value="1"/>
</dbReference>
<gene>
    <name evidence="20" type="ORF">DSM101010T_04170</name>
</gene>
<dbReference type="PROSITE" id="PS50885">
    <property type="entry name" value="HAMP"/>
    <property type="match status" value="1"/>
</dbReference>
<dbReference type="InterPro" id="IPR000014">
    <property type="entry name" value="PAS"/>
</dbReference>
<dbReference type="AlphaFoldDB" id="A0A7J0BFT2"/>
<keyword evidence="13 15" id="KW-0807">Transducer</keyword>
<dbReference type="CDD" id="cd18773">
    <property type="entry name" value="PDC1_HK_sensor"/>
    <property type="match status" value="1"/>
</dbReference>
<dbReference type="FunFam" id="1.10.287.950:FF:000001">
    <property type="entry name" value="Methyl-accepting chemotaxis sensory transducer"/>
    <property type="match status" value="1"/>
</dbReference>
<evidence type="ECO:0000256" key="4">
    <source>
        <dbReference type="ARBA" id="ARBA00022553"/>
    </source>
</evidence>